<evidence type="ECO:0000313" key="2">
    <source>
        <dbReference type="Proteomes" id="UP000582646"/>
    </source>
</evidence>
<dbReference type="Proteomes" id="UP000582646">
    <property type="component" value="Unassembled WGS sequence"/>
</dbReference>
<sequence length="279" mass="30291">MIKERSSLRDEVAAEAQTIELVTGQNIQAGDTIYIGTTKLEGCERAVVATVDDETTVNLVEPLIRAHEGHSAVTAVHGDTIRVFRSTSKGGPFSQLAERAIDPDQISTWYRDPDGSESFWYRYTYVNQAGSYESEASVPVQGSSYGNYASLREIREEAGFLNAVNLGDTLVAQCRLNAQNELNAAFRGVLSVAIPFAPVPPIIHTLTVQLAAALLLQATYPGSSALWKDRLSDVRVKIKAIQNGDSSITDENGNDVRGAGVSFHPGSDDPRAFRIGMRF</sequence>
<organism evidence="1 2">
    <name type="scientific">Tsukamurella spumae</name>
    <dbReference type="NCBI Taxonomy" id="44753"/>
    <lineage>
        <taxon>Bacteria</taxon>
        <taxon>Bacillati</taxon>
        <taxon>Actinomycetota</taxon>
        <taxon>Actinomycetes</taxon>
        <taxon>Mycobacteriales</taxon>
        <taxon>Tsukamurellaceae</taxon>
        <taxon>Tsukamurella</taxon>
    </lineage>
</organism>
<name>A0A846X104_9ACTN</name>
<dbReference type="AlphaFoldDB" id="A0A846X104"/>
<gene>
    <name evidence="1" type="ORF">HF999_10835</name>
</gene>
<keyword evidence="2" id="KW-1185">Reference proteome</keyword>
<protein>
    <recommendedName>
        <fullName evidence="3">DUF1320 domain-containing protein</fullName>
    </recommendedName>
</protein>
<evidence type="ECO:0000313" key="1">
    <source>
        <dbReference type="EMBL" id="NKY18863.1"/>
    </source>
</evidence>
<comment type="caution">
    <text evidence="1">The sequence shown here is derived from an EMBL/GenBank/DDBJ whole genome shotgun (WGS) entry which is preliminary data.</text>
</comment>
<evidence type="ECO:0008006" key="3">
    <source>
        <dbReference type="Google" id="ProtNLM"/>
    </source>
</evidence>
<dbReference type="EMBL" id="JAAXOQ010000012">
    <property type="protein sequence ID" value="NKY18863.1"/>
    <property type="molecule type" value="Genomic_DNA"/>
</dbReference>
<dbReference type="RefSeq" id="WP_168545889.1">
    <property type="nucleotide sequence ID" value="NZ_JAAXOQ010000012.1"/>
</dbReference>
<proteinExistence type="predicted"/>
<accession>A0A846X104</accession>
<reference evidence="1 2" key="1">
    <citation type="submission" date="2020-04" db="EMBL/GenBank/DDBJ databases">
        <title>MicrobeNet Type strains.</title>
        <authorList>
            <person name="Nicholson A.C."/>
        </authorList>
    </citation>
    <scope>NUCLEOTIDE SEQUENCE [LARGE SCALE GENOMIC DNA]</scope>
    <source>
        <strain evidence="1 2">DSM 44113</strain>
    </source>
</reference>